<sequence length="1165" mass="134607">NEHLRNVRGSHDGHGSLPHRKPPQASDRLRKARSQGSLLNDDEAQSPSGSERGGRGRGPAKPHSHHLPAAPKPLAKVSSTADMSVTPLDPTVIDTKPLSSVDSLISKFDTRGGPLRGRPVRRSRLSSDEKRRSQSLDNQSRERQVHRETVSDQRPLEKVAGRKYYGSSEALDVLPASSTLPVKQSVTEHLPLHTAQSGKPHHRVSEGLGLMAASPHTQQHHHITATATQPLAERSPKREIQLKSTPDLLKDQQEHSPTSEQRTKRLIFNILKDGTIESESSLRRKASLVFDKVQDAKMASVSPEVSTLSSQKNELERKVSDLQHKLDKQILSRKNVESKKSLNIAELQDLQVQLEENIEEKEQLKAVYQKTRKELQGIMQELMDMKMEKETVEAEMRDLQEEMKVIHRELRNARKSADDSGDSEGLLTELARTKEELDLIANAKQGVENILRQRERELTALKGVLKEEVSNHDKAMEDLREQCQQDMDHLRKNIEQVTQTQQSLESERQKVNSTVRSLQRQLEESNEETGHWKEMFQKTRDELRGIKQELLQMKMEKEECEEELRDMKDRYSYIQDEMDHVKKTSVDNDKLLTLQKELASAKKELQQLEAVKDSQESVLQRKAQDVSALQGTLSDEAARHAKELEKVRQQSQREVELLRRNFEEASKVRSSLEEDVGAAEQARRVAESALKQLKQDNEDFKRKFSQLDFQVGEYQDRIVEQEAMEGRLRDKLAKIEAERKHMEQTLGDQADQEQELAVAKRTLESRLEESQRALHRLTQDHQELSDRFQEETRQKDQLRRAKGDLEEQKRALDRSLEKLQREVEEASQQSGNSLVTLQSQLEEHREKSRRELSELQRQGKERAMELEKSHQSIKRLQEEIGRLKHELQQSQAEKESAFLDKELLEQRLQKLEQDVDSKRRTQEDRSRQVKVLEDKVKNLEIELDEERNNADLLTERVNRTRDQIEQMRAELMQERSSRQDLECDKISLERQAKELKARLANSEGSQKSSASLPQLEARIRELEDRLQTEERDRSVLQASNRKLERKVKELSIQIDDEKQQVSDEKDQLSLRVKALKRQVDESEEEIERLETAKKKALREVEELQEASDQQEARIKTLEKDLWRKNARSQLSRHSEDLSSDEEFSPGYDPSITSLITESNLQTSSC</sequence>
<dbReference type="GO" id="GO:0016459">
    <property type="term" value="C:myosin complex"/>
    <property type="evidence" value="ECO:0007669"/>
    <property type="project" value="InterPro"/>
</dbReference>
<accession>V9K7F4</accession>
<dbReference type="GO" id="GO:0008017">
    <property type="term" value="F:microtubule binding"/>
    <property type="evidence" value="ECO:0007669"/>
    <property type="project" value="TreeGrafter"/>
</dbReference>
<feature type="domain" description="Myosin tail" evidence="8">
    <location>
        <begin position="886"/>
        <end position="1118"/>
    </location>
</feature>
<evidence type="ECO:0000256" key="5">
    <source>
        <dbReference type="ARBA" id="ARBA00044075"/>
    </source>
</evidence>
<dbReference type="SUPFAM" id="SSF57997">
    <property type="entry name" value="Tropomyosin"/>
    <property type="match status" value="1"/>
</dbReference>
<feature type="non-terminal residue" evidence="9">
    <location>
        <position position="1"/>
    </location>
</feature>
<evidence type="ECO:0000259" key="8">
    <source>
        <dbReference type="Pfam" id="PF01576"/>
    </source>
</evidence>
<name>V9K7F4_CALMI</name>
<dbReference type="GO" id="GO:0005923">
    <property type="term" value="C:bicellular tight junction"/>
    <property type="evidence" value="ECO:0007669"/>
    <property type="project" value="TreeGrafter"/>
</dbReference>
<feature type="compositionally biased region" description="Basic and acidic residues" evidence="7">
    <location>
        <begin position="1"/>
        <end position="14"/>
    </location>
</feature>
<feature type="region of interest" description="Disordered" evidence="7">
    <location>
        <begin position="780"/>
        <end position="809"/>
    </location>
</feature>
<comment type="subcellular location">
    <subcellularLocation>
        <location evidence="1">Cell junction</location>
        <location evidence="1">Tight junction</location>
    </subcellularLocation>
</comment>
<feature type="coiled-coil region" evidence="6">
    <location>
        <begin position="305"/>
        <end position="416"/>
    </location>
</feature>
<dbReference type="Gene3D" id="1.10.287.1490">
    <property type="match status" value="1"/>
</dbReference>
<evidence type="ECO:0000256" key="1">
    <source>
        <dbReference type="ARBA" id="ARBA00004435"/>
    </source>
</evidence>
<feature type="region of interest" description="Disordered" evidence="7">
    <location>
        <begin position="1"/>
        <end position="81"/>
    </location>
</feature>
<reference evidence="9" key="1">
    <citation type="journal article" date="2014" name="Nature">
        <title>Elephant shark genome provides unique insights into gnathostome evolution.</title>
        <authorList>
            <consortium name="International Elephant Shark Genome Sequencing Consortium"/>
            <person name="Venkatesh B."/>
            <person name="Lee A.P."/>
            <person name="Ravi V."/>
            <person name="Maurya A.K."/>
            <person name="Lian M.M."/>
            <person name="Swann J.B."/>
            <person name="Ohta Y."/>
            <person name="Flajnik M.F."/>
            <person name="Sutoh Y."/>
            <person name="Kasahara M."/>
            <person name="Hoon S."/>
            <person name="Gangu V."/>
            <person name="Roy S.W."/>
            <person name="Irimia M."/>
            <person name="Korzh V."/>
            <person name="Kondrychyn I."/>
            <person name="Lim Z.W."/>
            <person name="Tay B.H."/>
            <person name="Tohari S."/>
            <person name="Kong K.W."/>
            <person name="Ho S."/>
            <person name="Lorente-Galdos B."/>
            <person name="Quilez J."/>
            <person name="Marques-Bonet T."/>
            <person name="Raney B.J."/>
            <person name="Ingham P.W."/>
            <person name="Tay A."/>
            <person name="Hillier L.W."/>
            <person name="Minx P."/>
            <person name="Boehm T."/>
            <person name="Wilson R.K."/>
            <person name="Brenner S."/>
            <person name="Warren W.C."/>
        </authorList>
    </citation>
    <scope>NUCLEOTIDE SEQUENCE</scope>
    <source>
        <tissue evidence="9">Intestine</tissue>
    </source>
</reference>
<feature type="compositionally biased region" description="Basic and acidic residues" evidence="7">
    <location>
        <begin position="841"/>
        <end position="872"/>
    </location>
</feature>
<feature type="compositionally biased region" description="Polar residues" evidence="7">
    <location>
        <begin position="1150"/>
        <end position="1165"/>
    </location>
</feature>
<evidence type="ECO:0000256" key="2">
    <source>
        <dbReference type="ARBA" id="ARBA00022427"/>
    </source>
</evidence>
<feature type="compositionally biased region" description="Basic and acidic residues" evidence="7">
    <location>
        <begin position="125"/>
        <end position="160"/>
    </location>
</feature>
<organism evidence="9">
    <name type="scientific">Callorhinchus milii</name>
    <name type="common">Ghost shark</name>
    <dbReference type="NCBI Taxonomy" id="7868"/>
    <lineage>
        <taxon>Eukaryota</taxon>
        <taxon>Metazoa</taxon>
        <taxon>Chordata</taxon>
        <taxon>Craniata</taxon>
        <taxon>Vertebrata</taxon>
        <taxon>Chondrichthyes</taxon>
        <taxon>Holocephali</taxon>
        <taxon>Chimaeriformes</taxon>
        <taxon>Callorhinchidae</taxon>
        <taxon>Callorhinchus</taxon>
    </lineage>
</organism>
<proteinExistence type="evidence at transcript level"/>
<dbReference type="AlphaFoldDB" id="V9K7F4"/>
<protein>
    <recommendedName>
        <fullName evidence="5">Cingulin</fullName>
    </recommendedName>
</protein>
<evidence type="ECO:0000256" key="6">
    <source>
        <dbReference type="SAM" id="Coils"/>
    </source>
</evidence>
<feature type="region of interest" description="Disordered" evidence="7">
    <location>
        <begin position="839"/>
        <end position="872"/>
    </location>
</feature>
<keyword evidence="2" id="KW-0796">Tight junction</keyword>
<keyword evidence="2" id="KW-0965">Cell junction</keyword>
<evidence type="ECO:0000256" key="3">
    <source>
        <dbReference type="ARBA" id="ARBA00023054"/>
    </source>
</evidence>
<comment type="similarity">
    <text evidence="4">Belongs to the cingulin family.</text>
</comment>
<dbReference type="SUPFAM" id="SSF90257">
    <property type="entry name" value="Myosin rod fragments"/>
    <property type="match status" value="1"/>
</dbReference>
<keyword evidence="3 6" id="KW-0175">Coiled coil</keyword>
<dbReference type="PANTHER" id="PTHR46349:SF4">
    <property type="entry name" value="CINGULIN"/>
    <property type="match status" value="1"/>
</dbReference>
<evidence type="ECO:0000256" key="7">
    <source>
        <dbReference type="SAM" id="MobiDB-lite"/>
    </source>
</evidence>
<dbReference type="GO" id="GO:0000226">
    <property type="term" value="P:microtubule cytoskeleton organization"/>
    <property type="evidence" value="ECO:0007669"/>
    <property type="project" value="TreeGrafter"/>
</dbReference>
<dbReference type="InterPro" id="IPR002928">
    <property type="entry name" value="Myosin_tail"/>
</dbReference>
<feature type="region of interest" description="Disordered" evidence="7">
    <location>
        <begin position="105"/>
        <end position="160"/>
    </location>
</feature>
<dbReference type="Pfam" id="PF01576">
    <property type="entry name" value="Myosin_tail_1"/>
    <property type="match status" value="1"/>
</dbReference>
<dbReference type="EMBL" id="JW861436">
    <property type="protein sequence ID" value="AFO93953.1"/>
    <property type="molecule type" value="mRNA"/>
</dbReference>
<dbReference type="PANTHER" id="PTHR46349">
    <property type="entry name" value="CINGULIN-LIKE PROTEIN 1-RELATED"/>
    <property type="match status" value="1"/>
</dbReference>
<evidence type="ECO:0000313" key="9">
    <source>
        <dbReference type="EMBL" id="AFO93953.1"/>
    </source>
</evidence>
<evidence type="ECO:0000256" key="4">
    <source>
        <dbReference type="ARBA" id="ARBA00038467"/>
    </source>
</evidence>
<feature type="region of interest" description="Disordered" evidence="7">
    <location>
        <begin position="1128"/>
        <end position="1165"/>
    </location>
</feature>